<dbReference type="Proteomes" id="UP001302222">
    <property type="component" value="Unassembled WGS sequence"/>
</dbReference>
<dbReference type="Pfam" id="PF18812">
    <property type="entry name" value="PBECR3"/>
    <property type="match status" value="1"/>
</dbReference>
<name>A0ABU5SPN1_9BACT</name>
<keyword evidence="3" id="KW-1185">Reference proteome</keyword>
<accession>A0ABU5SPN1</accession>
<evidence type="ECO:0000313" key="3">
    <source>
        <dbReference type="Proteomes" id="UP001302222"/>
    </source>
</evidence>
<dbReference type="RefSeq" id="WP_323689342.1">
    <property type="nucleotide sequence ID" value="NZ_JAYGIM010000019.1"/>
</dbReference>
<sequence length="160" mass="18418">MVEISEEIKQKIVELYDECINSTVPFHRKLDLFIVPDELGQRILNETGIDVSGHWVCVDNYGIIHALEHHGNPISENKRGQVAIMKEDFITMLQVFLHPDKIQASGNTNSSQKPTIQFIRKIEDKIFVVKEVRTITSLKKNKLSRLVFQTMYKIKADKLA</sequence>
<proteinExistence type="predicted"/>
<comment type="caution">
    <text evidence="2">The sequence shown here is derived from an EMBL/GenBank/DDBJ whole genome shotgun (WGS) entry which is preliminary data.</text>
</comment>
<organism evidence="2 3">
    <name type="scientific">Arcicella lustrica</name>
    <dbReference type="NCBI Taxonomy" id="2984196"/>
    <lineage>
        <taxon>Bacteria</taxon>
        <taxon>Pseudomonadati</taxon>
        <taxon>Bacteroidota</taxon>
        <taxon>Cytophagia</taxon>
        <taxon>Cytophagales</taxon>
        <taxon>Flectobacillaceae</taxon>
        <taxon>Arcicella</taxon>
    </lineage>
</organism>
<reference evidence="2 3" key="1">
    <citation type="submission" date="2023-12" db="EMBL/GenBank/DDBJ databases">
        <title>Novel species of the genus Arcicella isolated from rivers.</title>
        <authorList>
            <person name="Lu H."/>
        </authorList>
    </citation>
    <scope>NUCLEOTIDE SEQUENCE [LARGE SCALE GENOMIC DNA]</scope>
    <source>
        <strain evidence="2 3">DC25W</strain>
    </source>
</reference>
<evidence type="ECO:0000259" key="1">
    <source>
        <dbReference type="Pfam" id="PF18812"/>
    </source>
</evidence>
<gene>
    <name evidence="2" type="ORF">VB798_21685</name>
</gene>
<dbReference type="InterPro" id="IPR041301">
    <property type="entry name" value="PBECR3"/>
</dbReference>
<dbReference type="EMBL" id="JAYGIM010000019">
    <property type="protein sequence ID" value="MEA5429218.1"/>
    <property type="molecule type" value="Genomic_DNA"/>
</dbReference>
<protein>
    <recommendedName>
        <fullName evidence="1">Phage-Barnase-EndoU-ColicinE5/D-RelE like nuclease 3 domain-containing protein</fullName>
    </recommendedName>
</protein>
<feature type="domain" description="Phage-Barnase-EndoU-ColicinE5/D-RelE like nuclease 3" evidence="1">
    <location>
        <begin position="38"/>
        <end position="158"/>
    </location>
</feature>
<evidence type="ECO:0000313" key="2">
    <source>
        <dbReference type="EMBL" id="MEA5429218.1"/>
    </source>
</evidence>